<dbReference type="EMBL" id="AP012547">
    <property type="protein sequence ID" value="BAO27999.1"/>
    <property type="molecule type" value="Genomic_DNA"/>
</dbReference>
<dbReference type="STRING" id="1223802.SUTH_00179"/>
<dbReference type="OrthoDB" id="9797746at2"/>
<feature type="domain" description="Sodium symporter small subunit" evidence="2">
    <location>
        <begin position="7"/>
        <end position="82"/>
    </location>
</feature>
<keyword evidence="1" id="KW-1133">Transmembrane helix</keyword>
<evidence type="ECO:0000256" key="1">
    <source>
        <dbReference type="SAM" id="Phobius"/>
    </source>
</evidence>
<dbReference type="KEGG" id="shd:SUTH_00179"/>
<sequence>MQLTEKHKQYWNINLKMSSFLLVLWFVFTFVMGWFARELNEITIIGPLGFYMSAQGSLIIYVAIIWYYAHYMNNLDKEYGVHEGELD</sequence>
<dbReference type="NCBIfam" id="TIGR03647">
    <property type="entry name" value="Na_symport_sm"/>
    <property type="match status" value="1"/>
</dbReference>
<name>W0S9W7_9PROT</name>
<proteinExistence type="predicted"/>
<keyword evidence="1" id="KW-0472">Membrane</keyword>
<protein>
    <submittedName>
        <fullName evidence="3">Putative solute:sodium symporter small subunit</fullName>
    </submittedName>
</protein>
<keyword evidence="1" id="KW-0812">Transmembrane</keyword>
<evidence type="ECO:0000313" key="4">
    <source>
        <dbReference type="Proteomes" id="UP000031637"/>
    </source>
</evidence>
<dbReference type="HOGENOM" id="CLU_140854_3_1_4"/>
<keyword evidence="4" id="KW-1185">Reference proteome</keyword>
<feature type="transmembrane region" description="Helical" evidence="1">
    <location>
        <begin position="48"/>
        <end position="69"/>
    </location>
</feature>
<gene>
    <name evidence="3" type="ORF">SUTH_00179</name>
</gene>
<accession>W0S9W7</accession>
<evidence type="ECO:0000259" key="2">
    <source>
        <dbReference type="Pfam" id="PF13937"/>
    </source>
</evidence>
<feature type="transmembrane region" description="Helical" evidence="1">
    <location>
        <begin position="20"/>
        <end position="36"/>
    </location>
</feature>
<dbReference type="InterPro" id="IPR019886">
    <property type="entry name" value="Na_symporter_ssu"/>
</dbReference>
<dbReference type="AlphaFoldDB" id="W0S9W7"/>
<dbReference type="RefSeq" id="WP_041096362.1">
    <property type="nucleotide sequence ID" value="NZ_AP012547.1"/>
</dbReference>
<dbReference type="Proteomes" id="UP000031637">
    <property type="component" value="Chromosome"/>
</dbReference>
<dbReference type="Pfam" id="PF13937">
    <property type="entry name" value="DUF4212"/>
    <property type="match status" value="1"/>
</dbReference>
<evidence type="ECO:0000313" key="3">
    <source>
        <dbReference type="EMBL" id="BAO27999.1"/>
    </source>
</evidence>
<organism evidence="3 4">
    <name type="scientific">Sulfuritalea hydrogenivorans sk43H</name>
    <dbReference type="NCBI Taxonomy" id="1223802"/>
    <lineage>
        <taxon>Bacteria</taxon>
        <taxon>Pseudomonadati</taxon>
        <taxon>Pseudomonadota</taxon>
        <taxon>Betaproteobacteria</taxon>
        <taxon>Nitrosomonadales</taxon>
        <taxon>Sterolibacteriaceae</taxon>
        <taxon>Sulfuritalea</taxon>
    </lineage>
</organism>
<reference evidence="3 4" key="1">
    <citation type="journal article" date="2014" name="Syst. Appl. Microbiol.">
        <title>Complete genomes of freshwater sulfur oxidizers Sulfuricella denitrificans skB26 and Sulfuritalea hydrogenivorans sk43H: genetic insights into the sulfur oxidation pathway of betaproteobacteria.</title>
        <authorList>
            <person name="Watanabe T."/>
            <person name="Kojima H."/>
            <person name="Fukui M."/>
        </authorList>
    </citation>
    <scope>NUCLEOTIDE SEQUENCE [LARGE SCALE GENOMIC DNA]</scope>
    <source>
        <strain evidence="3">DSM22779</strain>
    </source>
</reference>